<dbReference type="Pfam" id="PF03703">
    <property type="entry name" value="bPH_2"/>
    <property type="match status" value="1"/>
</dbReference>
<dbReference type="Proteomes" id="UP000466535">
    <property type="component" value="Unassembled WGS sequence"/>
</dbReference>
<reference evidence="3 4" key="1">
    <citation type="submission" date="2019-12" db="EMBL/GenBank/DDBJ databases">
        <title>Isolation and characterization of three novel carbon monoxide-oxidizing members of Halobacteria from salione crusts and soils.</title>
        <authorList>
            <person name="Myers M.R."/>
            <person name="King G.M."/>
        </authorList>
    </citation>
    <scope>NUCLEOTIDE SEQUENCE [LARGE SCALE GENOMIC DNA]</scope>
    <source>
        <strain evidence="3 4">WSH3</strain>
    </source>
</reference>
<evidence type="ECO:0000259" key="2">
    <source>
        <dbReference type="Pfam" id="PF03703"/>
    </source>
</evidence>
<feature type="transmembrane region" description="Helical" evidence="1">
    <location>
        <begin position="34"/>
        <end position="50"/>
    </location>
</feature>
<dbReference type="AlphaFoldDB" id="A0A6B0TFI6"/>
<keyword evidence="1" id="KW-0472">Membrane</keyword>
<keyword evidence="4" id="KW-1185">Reference proteome</keyword>
<organism evidence="3 4">
    <name type="scientific">Halovenus carboxidivorans</name>
    <dbReference type="NCBI Taxonomy" id="2692199"/>
    <lineage>
        <taxon>Archaea</taxon>
        <taxon>Methanobacteriati</taxon>
        <taxon>Methanobacteriota</taxon>
        <taxon>Stenosarchaea group</taxon>
        <taxon>Halobacteria</taxon>
        <taxon>Halobacteriales</taxon>
        <taxon>Haloarculaceae</taxon>
        <taxon>Halovenus</taxon>
    </lineage>
</organism>
<evidence type="ECO:0000313" key="4">
    <source>
        <dbReference type="Proteomes" id="UP000466535"/>
    </source>
</evidence>
<proteinExistence type="predicted"/>
<keyword evidence="1" id="KW-0812">Transmembrane</keyword>
<name>A0A6B0TFI6_9EURY</name>
<dbReference type="EMBL" id="WUUT01000003">
    <property type="protein sequence ID" value="MXR51949.1"/>
    <property type="molecule type" value="Genomic_DNA"/>
</dbReference>
<feature type="domain" description="YdbS-like PH" evidence="2">
    <location>
        <begin position="53"/>
        <end position="106"/>
    </location>
</feature>
<protein>
    <submittedName>
        <fullName evidence="3">PH domain-containing protein</fullName>
    </submittedName>
</protein>
<sequence length="144" mass="15845">MLIDARPAWSAYAYYFVLAAVLFLGGLAAGNQATVLGIIAALAIVGYVWYKRRGIRYVVTDRRMMVVTGHSSKMTNEAWMVDIKNLKTGASFLERVLGHGHISVDSDITSAGFGRFSGMTFGGIDNHEQIAQIIRERQNSAKMD</sequence>
<gene>
    <name evidence="3" type="ORF">GRX03_10090</name>
</gene>
<comment type="caution">
    <text evidence="3">The sequence shown here is derived from an EMBL/GenBank/DDBJ whole genome shotgun (WGS) entry which is preliminary data.</text>
</comment>
<feature type="transmembrane region" description="Helical" evidence="1">
    <location>
        <begin position="12"/>
        <end position="28"/>
    </location>
</feature>
<keyword evidence="1" id="KW-1133">Transmembrane helix</keyword>
<dbReference type="InterPro" id="IPR005182">
    <property type="entry name" value="YdbS-like_PH"/>
</dbReference>
<accession>A0A6B0TFI6</accession>
<evidence type="ECO:0000313" key="3">
    <source>
        <dbReference type="EMBL" id="MXR51949.1"/>
    </source>
</evidence>
<evidence type="ECO:0000256" key="1">
    <source>
        <dbReference type="SAM" id="Phobius"/>
    </source>
</evidence>